<accession>A0AAN9AXF6</accession>
<dbReference type="AlphaFoldDB" id="A0AAN9AXF6"/>
<proteinExistence type="predicted"/>
<dbReference type="InterPro" id="IPR036056">
    <property type="entry name" value="Fibrinogen-like_C"/>
</dbReference>
<dbReference type="SMART" id="SM00186">
    <property type="entry name" value="FBG"/>
    <property type="match status" value="1"/>
</dbReference>
<feature type="domain" description="Fibrinogen C-terminal" evidence="1">
    <location>
        <begin position="33"/>
        <end position="209"/>
    </location>
</feature>
<dbReference type="EMBL" id="JBAMIC010000018">
    <property type="protein sequence ID" value="KAK7094731.1"/>
    <property type="molecule type" value="Genomic_DNA"/>
</dbReference>
<dbReference type="PANTHER" id="PTHR19143">
    <property type="entry name" value="FIBRINOGEN/TENASCIN/ANGIOPOEITIN"/>
    <property type="match status" value="1"/>
</dbReference>
<dbReference type="Gene3D" id="3.90.215.10">
    <property type="entry name" value="Gamma Fibrinogen, chain A, domain 1"/>
    <property type="match status" value="1"/>
</dbReference>
<dbReference type="PROSITE" id="PS51406">
    <property type="entry name" value="FIBRINOGEN_C_2"/>
    <property type="match status" value="1"/>
</dbReference>
<dbReference type="Pfam" id="PF00147">
    <property type="entry name" value="Fibrinogen_C"/>
    <property type="match status" value="1"/>
</dbReference>
<keyword evidence="3" id="KW-1185">Reference proteome</keyword>
<reference evidence="2 3" key="1">
    <citation type="submission" date="2024-02" db="EMBL/GenBank/DDBJ databases">
        <title>Chromosome-scale genome assembly of the rough periwinkle Littorina saxatilis.</title>
        <authorList>
            <person name="De Jode A."/>
            <person name="Faria R."/>
            <person name="Formenti G."/>
            <person name="Sims Y."/>
            <person name="Smith T.P."/>
            <person name="Tracey A."/>
            <person name="Wood J.M.D."/>
            <person name="Zagrodzka Z.B."/>
            <person name="Johannesson K."/>
            <person name="Butlin R.K."/>
            <person name="Leder E.H."/>
        </authorList>
    </citation>
    <scope>NUCLEOTIDE SEQUENCE [LARGE SCALE GENOMIC DNA]</scope>
    <source>
        <strain evidence="2">Snail1</strain>
        <tissue evidence="2">Muscle</tissue>
    </source>
</reference>
<dbReference type="InterPro" id="IPR050373">
    <property type="entry name" value="Fibrinogen_C-term_domain"/>
</dbReference>
<protein>
    <recommendedName>
        <fullName evidence="1">Fibrinogen C-terminal domain-containing protein</fullName>
    </recommendedName>
</protein>
<evidence type="ECO:0000313" key="2">
    <source>
        <dbReference type="EMBL" id="KAK7094731.1"/>
    </source>
</evidence>
<dbReference type="GO" id="GO:0005615">
    <property type="term" value="C:extracellular space"/>
    <property type="evidence" value="ECO:0007669"/>
    <property type="project" value="TreeGrafter"/>
</dbReference>
<evidence type="ECO:0000259" key="1">
    <source>
        <dbReference type="PROSITE" id="PS51406"/>
    </source>
</evidence>
<name>A0AAN9AXF6_9CAEN</name>
<comment type="caution">
    <text evidence="2">The sequence shown here is derived from an EMBL/GenBank/DDBJ whole genome shotgun (WGS) entry which is preliminary data.</text>
</comment>
<dbReference type="InterPro" id="IPR002181">
    <property type="entry name" value="Fibrinogen_a/b/g_C_dom"/>
</dbReference>
<organism evidence="2 3">
    <name type="scientific">Littorina saxatilis</name>
    <dbReference type="NCBI Taxonomy" id="31220"/>
    <lineage>
        <taxon>Eukaryota</taxon>
        <taxon>Metazoa</taxon>
        <taxon>Spiralia</taxon>
        <taxon>Lophotrochozoa</taxon>
        <taxon>Mollusca</taxon>
        <taxon>Gastropoda</taxon>
        <taxon>Caenogastropoda</taxon>
        <taxon>Littorinimorpha</taxon>
        <taxon>Littorinoidea</taxon>
        <taxon>Littorinidae</taxon>
        <taxon>Littorina</taxon>
    </lineage>
</organism>
<evidence type="ECO:0000313" key="3">
    <source>
        <dbReference type="Proteomes" id="UP001374579"/>
    </source>
</evidence>
<gene>
    <name evidence="2" type="ORF">V1264_006241</name>
</gene>
<dbReference type="SUPFAM" id="SSF56496">
    <property type="entry name" value="Fibrinogen C-terminal domain-like"/>
    <property type="match status" value="1"/>
</dbReference>
<dbReference type="InterPro" id="IPR014716">
    <property type="entry name" value="Fibrinogen_a/b/g_C_1"/>
</dbReference>
<sequence>MVTEVPTTTEIVCQNGGTPNGSRCHCPIQYGGRTCHRLIRDCSEPFYNHGYRTEVATLYNIQPQTAPCPFEVQCIFKWGGVVTVFRRGQGSNFDKNWEEYKEGFGDPDSGNFFVGLENLHHLLKQAKFELNIWIENVDMKNGGAFYENVTVGSESESYALSYDIFQDYRDFDADDGFSASVPMSFSARDNDVNQCYNQSGNAGWYTPNCAGFGGVFSDGYFDWPFLGNAVEVSSMSFSFVRASPLYYDD</sequence>
<dbReference type="Proteomes" id="UP001374579">
    <property type="component" value="Unassembled WGS sequence"/>
</dbReference>